<dbReference type="InterPro" id="IPR023214">
    <property type="entry name" value="HAD_sf"/>
</dbReference>
<name>A0ABR6X8T5_9BURK</name>
<evidence type="ECO:0000256" key="3">
    <source>
        <dbReference type="ARBA" id="ARBA00022842"/>
    </source>
</evidence>
<dbReference type="NCBIfam" id="TIGR01549">
    <property type="entry name" value="HAD-SF-IA-v1"/>
    <property type="match status" value="1"/>
</dbReference>
<dbReference type="PANTHER" id="PTHR46470">
    <property type="entry name" value="N-ACYLNEURAMINATE-9-PHOSPHATASE"/>
    <property type="match status" value="1"/>
</dbReference>
<dbReference type="Gene3D" id="3.40.50.1000">
    <property type="entry name" value="HAD superfamily/HAD-like"/>
    <property type="match status" value="1"/>
</dbReference>
<organism evidence="4 5">
    <name type="scientific">Undibacterium seohonense</name>
    <dbReference type="NCBI Taxonomy" id="1344950"/>
    <lineage>
        <taxon>Bacteria</taxon>
        <taxon>Pseudomonadati</taxon>
        <taxon>Pseudomonadota</taxon>
        <taxon>Betaproteobacteria</taxon>
        <taxon>Burkholderiales</taxon>
        <taxon>Oxalobacteraceae</taxon>
        <taxon>Undibacterium</taxon>
    </lineage>
</organism>
<dbReference type="Gene3D" id="1.20.120.1600">
    <property type="match status" value="1"/>
</dbReference>
<proteinExistence type="predicted"/>
<dbReference type="PRINTS" id="PR00413">
    <property type="entry name" value="HADHALOGNASE"/>
</dbReference>
<keyword evidence="3" id="KW-0460">Magnesium</keyword>
<evidence type="ECO:0000313" key="5">
    <source>
        <dbReference type="Proteomes" id="UP000648257"/>
    </source>
</evidence>
<sequence>MPIKALIFDLDDTLWPIAPLIQHAESTLHAWIGEELPDVVAKYSIEDLRIRRQALMLTDTRFSFDLWALRHTLLKQVFAEHGAHHALADQAMLVFADARNQVSLYEDVMPSINALKQHFVLGSISNGFADVAAVGLHHHFSESIAAHTFGCAKPDPKIFHAMAQRLNLEPAELMYIGDDLRLDVQGAQQAGLTGVWLNRRHMSLEEAGHPNITPDLIVKDLQELLQKVL</sequence>
<dbReference type="Proteomes" id="UP000648257">
    <property type="component" value="Unassembled WGS sequence"/>
</dbReference>
<dbReference type="Pfam" id="PF00702">
    <property type="entry name" value="Hydrolase"/>
    <property type="match status" value="1"/>
</dbReference>
<gene>
    <name evidence="4" type="ORF">H8K52_18545</name>
</gene>
<dbReference type="SFLD" id="SFLDS00003">
    <property type="entry name" value="Haloacid_Dehalogenase"/>
    <property type="match status" value="1"/>
</dbReference>
<evidence type="ECO:0000256" key="2">
    <source>
        <dbReference type="ARBA" id="ARBA00022801"/>
    </source>
</evidence>
<comment type="caution">
    <text evidence="4">The sequence shown here is derived from an EMBL/GenBank/DDBJ whole genome shotgun (WGS) entry which is preliminary data.</text>
</comment>
<dbReference type="EMBL" id="JACOFW010000031">
    <property type="protein sequence ID" value="MBC3809344.1"/>
    <property type="molecule type" value="Genomic_DNA"/>
</dbReference>
<dbReference type="InterPro" id="IPR036412">
    <property type="entry name" value="HAD-like_sf"/>
</dbReference>
<dbReference type="GO" id="GO:0016787">
    <property type="term" value="F:hydrolase activity"/>
    <property type="evidence" value="ECO:0007669"/>
    <property type="project" value="UniProtKB-KW"/>
</dbReference>
<keyword evidence="5" id="KW-1185">Reference proteome</keyword>
<dbReference type="NCBIfam" id="TIGR01509">
    <property type="entry name" value="HAD-SF-IA-v3"/>
    <property type="match status" value="1"/>
</dbReference>
<evidence type="ECO:0000256" key="1">
    <source>
        <dbReference type="ARBA" id="ARBA00001946"/>
    </source>
</evidence>
<protein>
    <submittedName>
        <fullName evidence="4">HAD family hydrolase</fullName>
    </submittedName>
</protein>
<dbReference type="InterPro" id="IPR051400">
    <property type="entry name" value="HAD-like_hydrolase"/>
</dbReference>
<keyword evidence="2 4" id="KW-0378">Hydrolase</keyword>
<reference evidence="4 5" key="1">
    <citation type="submission" date="2020-08" db="EMBL/GenBank/DDBJ databases">
        <title>Novel species isolated from subtropical streams in China.</title>
        <authorList>
            <person name="Lu H."/>
        </authorList>
    </citation>
    <scope>NUCLEOTIDE SEQUENCE [LARGE SCALE GENOMIC DNA]</scope>
    <source>
        <strain evidence="4 5">KACC 16656</strain>
    </source>
</reference>
<evidence type="ECO:0000313" key="4">
    <source>
        <dbReference type="EMBL" id="MBC3809344.1"/>
    </source>
</evidence>
<dbReference type="InterPro" id="IPR006439">
    <property type="entry name" value="HAD-SF_hydro_IA"/>
</dbReference>
<dbReference type="PANTHER" id="PTHR46470:SF4">
    <property type="entry name" value="5-AMINO-6-(5-PHOSPHO-D-RIBITYLAMINO)URACIL PHOSPHATASE YIGB"/>
    <property type="match status" value="1"/>
</dbReference>
<accession>A0ABR6X8T5</accession>
<dbReference type="SFLD" id="SFLDG01129">
    <property type="entry name" value="C1.5:_HAD__Beta-PGM__Phosphata"/>
    <property type="match status" value="1"/>
</dbReference>
<dbReference type="RefSeq" id="WP_186924405.1">
    <property type="nucleotide sequence ID" value="NZ_JACOFW010000031.1"/>
</dbReference>
<comment type="cofactor">
    <cofactor evidence="1">
        <name>Mg(2+)</name>
        <dbReference type="ChEBI" id="CHEBI:18420"/>
    </cofactor>
</comment>
<dbReference type="SUPFAM" id="SSF56784">
    <property type="entry name" value="HAD-like"/>
    <property type="match status" value="1"/>
</dbReference>